<organism evidence="3 4">
    <name type="scientific">Entamoeba nuttalli</name>
    <dbReference type="NCBI Taxonomy" id="412467"/>
    <lineage>
        <taxon>Eukaryota</taxon>
        <taxon>Amoebozoa</taxon>
        <taxon>Evosea</taxon>
        <taxon>Archamoebae</taxon>
        <taxon>Mastigamoebida</taxon>
        <taxon>Entamoebidae</taxon>
        <taxon>Entamoeba</taxon>
    </lineage>
</organism>
<dbReference type="InterPro" id="IPR027417">
    <property type="entry name" value="P-loop_NTPase"/>
</dbReference>
<dbReference type="SUPFAM" id="SSF52540">
    <property type="entry name" value="P-loop containing nucleoside triphosphate hydrolases"/>
    <property type="match status" value="2"/>
</dbReference>
<dbReference type="SMART" id="SM00382">
    <property type="entry name" value="AAA"/>
    <property type="match status" value="2"/>
</dbReference>
<gene>
    <name evidence="3" type="ORF">ENUP19_0040G0043</name>
</gene>
<dbReference type="InterPro" id="IPR003959">
    <property type="entry name" value="ATPase_AAA_core"/>
</dbReference>
<evidence type="ECO:0000256" key="1">
    <source>
        <dbReference type="RuleBase" id="RU003651"/>
    </source>
</evidence>
<dbReference type="EMBL" id="BAAFRS010000040">
    <property type="protein sequence ID" value="GAB1219654.1"/>
    <property type="molecule type" value="Genomic_DNA"/>
</dbReference>
<evidence type="ECO:0000313" key="3">
    <source>
        <dbReference type="EMBL" id="GAB1219654.1"/>
    </source>
</evidence>
<proteinExistence type="inferred from homology"/>
<evidence type="ECO:0000259" key="2">
    <source>
        <dbReference type="SMART" id="SM00382"/>
    </source>
</evidence>
<dbReference type="InterPro" id="IPR003960">
    <property type="entry name" value="ATPase_AAA_CS"/>
</dbReference>
<dbReference type="InterPro" id="IPR050168">
    <property type="entry name" value="AAA_ATPase_domain"/>
</dbReference>
<accession>A0ABQ0D9X0</accession>
<dbReference type="Gene3D" id="3.40.50.300">
    <property type="entry name" value="P-loop containing nucleotide triphosphate hydrolases"/>
    <property type="match status" value="2"/>
</dbReference>
<dbReference type="PROSITE" id="PS00674">
    <property type="entry name" value="AAA"/>
    <property type="match status" value="1"/>
</dbReference>
<protein>
    <recommendedName>
        <fullName evidence="2">AAA+ ATPase domain-containing protein</fullName>
    </recommendedName>
</protein>
<dbReference type="InterPro" id="IPR003593">
    <property type="entry name" value="AAA+_ATPase"/>
</dbReference>
<reference evidence="3 4" key="1">
    <citation type="journal article" date="2019" name="PLoS Negl. Trop. Dis.">
        <title>Whole genome sequencing of Entamoeba nuttalli reveals mammalian host-related molecular signatures and a novel octapeptide-repeat surface protein.</title>
        <authorList>
            <person name="Tanaka M."/>
            <person name="Makiuchi T."/>
            <person name="Komiyama T."/>
            <person name="Shiina T."/>
            <person name="Osaki K."/>
            <person name="Tachibana H."/>
        </authorList>
    </citation>
    <scope>NUCLEOTIDE SEQUENCE [LARGE SCALE GENOMIC DNA]</scope>
    <source>
        <strain evidence="3 4">P19-061405</strain>
    </source>
</reference>
<keyword evidence="1" id="KW-0547">Nucleotide-binding</keyword>
<sequence>MIFFAGDKDSGKVRLTRKDIDSKGLLFDESVIVTIQNNKQCICRVSGFNDIIEEGCSVDPFVCINQPIERNEIKEIKSIEKIKEIEHCTSVNVSLCPINNNEYSFSNSKNVDKYLLNILNGQTICINSIIQIHILNIIVTIQNINGQLPNGFFSITKDCSFSIQHNSIPIQQPIGYEFLLEKIYSILNDNKTLLLEGEHGSGKTLIAKYCSYKIGKQVYYYNSYQIIENNNIVNLNIHNCIIILDDIDELIKDYSLLLIHIIKQLKIHNNLIVCTTSQTIPNIFKSNELITYSLRISPPDQIIRYKILDSLKCNCKEVNEIISKKTVGYLPKDLLLLHNDVEAQLHGNETTEEKINIYLHSMTFVTPSVLVGSETDFDKLHWDDIGGLENVKKAMIEAIEWPMTHSKEFKKLGIRPSHGVLLYGPSGCAKTSIVRATATMLNTSFITLSSATIYSPYVGDAEASVRDTFKRARAATPCIIFIDEIDTVVGIRSGGTGGDSVRDRVLSTLLNEMDGIEEVEGVILVAASNRKELIDPALLRPGRFDCLIEVPKPDQKTRVEIFKVALKDIPIDQSFDFELLAQLSEGKSGADIKWIVSEACTHTLRNDINATSLSFNSLIDLLE</sequence>
<dbReference type="InterPro" id="IPR002078">
    <property type="entry name" value="Sigma_54_int"/>
</dbReference>
<feature type="domain" description="AAA+ ATPase" evidence="2">
    <location>
        <begin position="189"/>
        <end position="300"/>
    </location>
</feature>
<keyword evidence="4" id="KW-1185">Reference proteome</keyword>
<comment type="similarity">
    <text evidence="1">Belongs to the AAA ATPase family.</text>
</comment>
<keyword evidence="1" id="KW-0067">ATP-binding</keyword>
<dbReference type="CDD" id="cd00009">
    <property type="entry name" value="AAA"/>
    <property type="match status" value="1"/>
</dbReference>
<evidence type="ECO:0000313" key="4">
    <source>
        <dbReference type="Proteomes" id="UP001628156"/>
    </source>
</evidence>
<dbReference type="Pfam" id="PF17862">
    <property type="entry name" value="AAA_lid_3"/>
    <property type="match status" value="1"/>
</dbReference>
<dbReference type="Pfam" id="PF00004">
    <property type="entry name" value="AAA"/>
    <property type="match status" value="1"/>
</dbReference>
<dbReference type="Gene3D" id="1.10.8.60">
    <property type="match status" value="1"/>
</dbReference>
<comment type="caution">
    <text evidence="3">The sequence shown here is derived from an EMBL/GenBank/DDBJ whole genome shotgun (WGS) entry which is preliminary data.</text>
</comment>
<dbReference type="InterPro" id="IPR041569">
    <property type="entry name" value="AAA_lid_3"/>
</dbReference>
<dbReference type="Proteomes" id="UP001628156">
    <property type="component" value="Unassembled WGS sequence"/>
</dbReference>
<feature type="domain" description="AAA+ ATPase" evidence="2">
    <location>
        <begin position="416"/>
        <end position="554"/>
    </location>
</feature>
<dbReference type="PANTHER" id="PTHR23077:SF117">
    <property type="entry name" value="AAA+ ATPASE DOMAIN-CONTAINING PROTEIN"/>
    <property type="match status" value="1"/>
</dbReference>
<dbReference type="PANTHER" id="PTHR23077">
    <property type="entry name" value="AAA-FAMILY ATPASE"/>
    <property type="match status" value="1"/>
</dbReference>
<name>A0ABQ0D9X0_9EUKA</name>
<dbReference type="Pfam" id="PF14532">
    <property type="entry name" value="Sigma54_activ_2"/>
    <property type="match status" value="1"/>
</dbReference>